<name>A0A0L8BV60_ENSAD</name>
<gene>
    <name evidence="7" type="ORF">AC244_14000</name>
</gene>
<evidence type="ECO:0000313" key="7">
    <source>
        <dbReference type="EMBL" id="KOF18473.1"/>
    </source>
</evidence>
<dbReference type="PATRIC" id="fig|106592.7.peg.7053"/>
<accession>A0A0L8BV60</accession>
<dbReference type="Proteomes" id="UP000037425">
    <property type="component" value="Unassembled WGS sequence"/>
</dbReference>
<keyword evidence="2" id="KW-1277">Toxin-antitoxin system</keyword>
<dbReference type="SUPFAM" id="SSF55729">
    <property type="entry name" value="Acyl-CoA N-acyltransferases (Nat)"/>
    <property type="match status" value="1"/>
</dbReference>
<keyword evidence="1" id="KW-0678">Repressor</keyword>
<sequence>MTLSAPAPLADHHELTEFHSGVSELDDWLRRRARANQAGGASRTFVVCEGNRVIACYALASGAVKQPEAPGRFRRNMPDPIPVAVLGRLAIDQTYQGRGIGRALVRDAGLRLLNAAEVLGIRGLLVHAISDHARAFYEAVGFLPSPSDPMMLMVGLHDLNSALNP</sequence>
<dbReference type="Gene3D" id="3.40.630.30">
    <property type="match status" value="1"/>
</dbReference>
<evidence type="ECO:0000256" key="5">
    <source>
        <dbReference type="ARBA" id="ARBA00049880"/>
    </source>
</evidence>
<dbReference type="GO" id="GO:0016747">
    <property type="term" value="F:acyltransferase activity, transferring groups other than amino-acyl groups"/>
    <property type="evidence" value="ECO:0007669"/>
    <property type="project" value="InterPro"/>
</dbReference>
<dbReference type="InterPro" id="IPR016181">
    <property type="entry name" value="Acyl_CoA_acyltransferase"/>
</dbReference>
<dbReference type="PANTHER" id="PTHR36449">
    <property type="entry name" value="ACETYLTRANSFERASE-RELATED"/>
    <property type="match status" value="1"/>
</dbReference>
<evidence type="ECO:0000313" key="8">
    <source>
        <dbReference type="Proteomes" id="UP000037425"/>
    </source>
</evidence>
<keyword evidence="4" id="KW-0012">Acyltransferase</keyword>
<dbReference type="PROSITE" id="PS51186">
    <property type="entry name" value="GNAT"/>
    <property type="match status" value="1"/>
</dbReference>
<dbReference type="AlphaFoldDB" id="A0A0L8BV60"/>
<dbReference type="OrthoDB" id="9793394at2"/>
<proteinExistence type="predicted"/>
<comment type="caution">
    <text evidence="7">The sequence shown here is derived from an EMBL/GenBank/DDBJ whole genome shotgun (WGS) entry which is preliminary data.</text>
</comment>
<evidence type="ECO:0000259" key="6">
    <source>
        <dbReference type="PROSITE" id="PS51186"/>
    </source>
</evidence>
<dbReference type="InterPro" id="IPR000182">
    <property type="entry name" value="GNAT_dom"/>
</dbReference>
<dbReference type="Pfam" id="PF13508">
    <property type="entry name" value="Acetyltransf_7"/>
    <property type="match status" value="1"/>
</dbReference>
<dbReference type="EMBL" id="LGAP01000007">
    <property type="protein sequence ID" value="KOF18473.1"/>
    <property type="molecule type" value="Genomic_DNA"/>
</dbReference>
<evidence type="ECO:0000256" key="1">
    <source>
        <dbReference type="ARBA" id="ARBA00022491"/>
    </source>
</evidence>
<evidence type="ECO:0000256" key="3">
    <source>
        <dbReference type="ARBA" id="ARBA00022679"/>
    </source>
</evidence>
<keyword evidence="3 7" id="KW-0808">Transferase</keyword>
<dbReference type="CDD" id="cd04301">
    <property type="entry name" value="NAT_SF"/>
    <property type="match status" value="1"/>
</dbReference>
<feature type="domain" description="N-acetyltransferase" evidence="6">
    <location>
        <begin position="1"/>
        <end position="165"/>
    </location>
</feature>
<organism evidence="7 8">
    <name type="scientific">Ensifer adhaerens</name>
    <name type="common">Sinorhizobium morelense</name>
    <dbReference type="NCBI Taxonomy" id="106592"/>
    <lineage>
        <taxon>Bacteria</taxon>
        <taxon>Pseudomonadati</taxon>
        <taxon>Pseudomonadota</taxon>
        <taxon>Alphaproteobacteria</taxon>
        <taxon>Hyphomicrobiales</taxon>
        <taxon>Rhizobiaceae</taxon>
        <taxon>Sinorhizobium/Ensifer group</taxon>
        <taxon>Ensifer</taxon>
    </lineage>
</organism>
<protein>
    <submittedName>
        <fullName evidence="7">GNAT family acetyltransferase</fullName>
    </submittedName>
</protein>
<dbReference type="RefSeq" id="WP_053249434.1">
    <property type="nucleotide sequence ID" value="NZ_LGAP01000007.1"/>
</dbReference>
<dbReference type="PANTHER" id="PTHR36449:SF1">
    <property type="entry name" value="ACETYLTRANSFERASE"/>
    <property type="match status" value="1"/>
</dbReference>
<evidence type="ECO:0000256" key="2">
    <source>
        <dbReference type="ARBA" id="ARBA00022649"/>
    </source>
</evidence>
<reference evidence="8" key="1">
    <citation type="submission" date="2015-07" db="EMBL/GenBank/DDBJ databases">
        <title>Whole genome sequence of an Ensifer adhaerens strain isolated from a cave pool in the Wind Cave National Park.</title>
        <authorList>
            <person name="Eng W.W.H."/>
            <person name="Gan H.M."/>
            <person name="Barton H.A."/>
            <person name="Savka M.A."/>
        </authorList>
    </citation>
    <scope>NUCLEOTIDE SEQUENCE [LARGE SCALE GENOMIC DNA]</scope>
    <source>
        <strain evidence="8">SD006</strain>
    </source>
</reference>
<evidence type="ECO:0000256" key="4">
    <source>
        <dbReference type="ARBA" id="ARBA00023315"/>
    </source>
</evidence>
<comment type="catalytic activity">
    <reaction evidence="5">
        <text>glycyl-tRNA(Gly) + acetyl-CoA = N-acetylglycyl-tRNA(Gly) + CoA + H(+)</text>
        <dbReference type="Rhea" id="RHEA:81867"/>
        <dbReference type="Rhea" id="RHEA-COMP:9683"/>
        <dbReference type="Rhea" id="RHEA-COMP:19766"/>
        <dbReference type="ChEBI" id="CHEBI:15378"/>
        <dbReference type="ChEBI" id="CHEBI:57287"/>
        <dbReference type="ChEBI" id="CHEBI:57288"/>
        <dbReference type="ChEBI" id="CHEBI:78522"/>
        <dbReference type="ChEBI" id="CHEBI:232036"/>
    </reaction>
</comment>